<organism evidence="1 2">
    <name type="scientific">Romanomermis culicivorax</name>
    <name type="common">Nematode worm</name>
    <dbReference type="NCBI Taxonomy" id="13658"/>
    <lineage>
        <taxon>Eukaryota</taxon>
        <taxon>Metazoa</taxon>
        <taxon>Ecdysozoa</taxon>
        <taxon>Nematoda</taxon>
        <taxon>Enoplea</taxon>
        <taxon>Dorylaimia</taxon>
        <taxon>Mermithida</taxon>
        <taxon>Mermithoidea</taxon>
        <taxon>Mermithidae</taxon>
        <taxon>Romanomermis</taxon>
    </lineage>
</organism>
<dbReference type="WBParaSite" id="nRc.2.0.1.t12932-RA">
    <property type="protein sequence ID" value="nRc.2.0.1.t12932-RA"/>
    <property type="gene ID" value="nRc.2.0.1.g12932"/>
</dbReference>
<evidence type="ECO:0000313" key="2">
    <source>
        <dbReference type="WBParaSite" id="nRc.2.0.1.t12932-RA"/>
    </source>
</evidence>
<dbReference type="Proteomes" id="UP000887565">
    <property type="component" value="Unplaced"/>
</dbReference>
<proteinExistence type="predicted"/>
<evidence type="ECO:0000313" key="1">
    <source>
        <dbReference type="Proteomes" id="UP000887565"/>
    </source>
</evidence>
<dbReference type="AlphaFoldDB" id="A0A915IHT6"/>
<accession>A0A915IHT6</accession>
<sequence length="105" mass="12108">MKENASFAVCVYAKGSEKSICQENNDLINNVSVDLSETSFMPKLQKIVQIHLKSIHKLIKNNAIQLPALLEEHLNRYTCVVLYNFAKMNNNFVDEDIEDQNYEDQ</sequence>
<reference evidence="2" key="1">
    <citation type="submission" date="2022-11" db="UniProtKB">
        <authorList>
            <consortium name="WormBaseParasite"/>
        </authorList>
    </citation>
    <scope>IDENTIFICATION</scope>
</reference>
<keyword evidence="1" id="KW-1185">Reference proteome</keyword>
<name>A0A915IHT6_ROMCU</name>
<protein>
    <submittedName>
        <fullName evidence="2">Uncharacterized protein</fullName>
    </submittedName>
</protein>